<organism evidence="2 3">
    <name type="scientific">Selenomonas ruminantium</name>
    <dbReference type="NCBI Taxonomy" id="971"/>
    <lineage>
        <taxon>Bacteria</taxon>
        <taxon>Bacillati</taxon>
        <taxon>Bacillota</taxon>
        <taxon>Negativicutes</taxon>
        <taxon>Selenomonadales</taxon>
        <taxon>Selenomonadaceae</taxon>
        <taxon>Selenomonas</taxon>
    </lineage>
</organism>
<dbReference type="SMART" id="SM00267">
    <property type="entry name" value="GGDEF"/>
    <property type="match status" value="1"/>
</dbReference>
<dbReference type="OrthoDB" id="1677693at2"/>
<dbReference type="GO" id="GO:0052621">
    <property type="term" value="F:diguanylate cyclase activity"/>
    <property type="evidence" value="ECO:0007669"/>
    <property type="project" value="TreeGrafter"/>
</dbReference>
<evidence type="ECO:0000313" key="3">
    <source>
        <dbReference type="Proteomes" id="UP000183639"/>
    </source>
</evidence>
<reference evidence="2 3" key="1">
    <citation type="submission" date="2016-10" db="EMBL/GenBank/DDBJ databases">
        <authorList>
            <person name="de Groot N.N."/>
        </authorList>
    </citation>
    <scope>NUCLEOTIDE SEQUENCE [LARGE SCALE GENOMIC DNA]</scope>
    <source>
        <strain evidence="2 3">Z108</strain>
    </source>
</reference>
<dbReference type="InterPro" id="IPR043128">
    <property type="entry name" value="Rev_trsase/Diguanyl_cyclase"/>
</dbReference>
<dbReference type="NCBIfam" id="TIGR00254">
    <property type="entry name" value="GGDEF"/>
    <property type="match status" value="1"/>
</dbReference>
<dbReference type="InterPro" id="IPR000160">
    <property type="entry name" value="GGDEF_dom"/>
</dbReference>
<dbReference type="EMBL" id="FOQK01000027">
    <property type="protein sequence ID" value="SFI30794.1"/>
    <property type="molecule type" value="Genomic_DNA"/>
</dbReference>
<dbReference type="CDD" id="cd01949">
    <property type="entry name" value="GGDEF"/>
    <property type="match status" value="1"/>
</dbReference>
<dbReference type="GO" id="GO:1902201">
    <property type="term" value="P:negative regulation of bacterial-type flagellum-dependent cell motility"/>
    <property type="evidence" value="ECO:0007669"/>
    <property type="project" value="TreeGrafter"/>
</dbReference>
<dbReference type="GO" id="GO:0043709">
    <property type="term" value="P:cell adhesion involved in single-species biofilm formation"/>
    <property type="evidence" value="ECO:0007669"/>
    <property type="project" value="TreeGrafter"/>
</dbReference>
<dbReference type="InterPro" id="IPR029787">
    <property type="entry name" value="Nucleotide_cyclase"/>
</dbReference>
<name>A0A1I3H521_SELRU</name>
<gene>
    <name evidence="2" type="ORF">SAMN04487861_12727</name>
</gene>
<proteinExistence type="predicted"/>
<dbReference type="SUPFAM" id="SSF55073">
    <property type="entry name" value="Nucleotide cyclase"/>
    <property type="match status" value="1"/>
</dbReference>
<dbReference type="AlphaFoldDB" id="A0A1I3H521"/>
<dbReference type="RefSeq" id="WP_075445422.1">
    <property type="nucleotide sequence ID" value="NZ_FOQK01000027.1"/>
</dbReference>
<dbReference type="InterPro" id="IPR050469">
    <property type="entry name" value="Diguanylate_Cyclase"/>
</dbReference>
<protein>
    <submittedName>
        <fullName evidence="2">Diguanylate cyclase (GGDEF) domain-containing protein</fullName>
    </submittedName>
</protein>
<dbReference type="PANTHER" id="PTHR45138:SF9">
    <property type="entry name" value="DIGUANYLATE CYCLASE DGCM-RELATED"/>
    <property type="match status" value="1"/>
</dbReference>
<dbReference type="PANTHER" id="PTHR45138">
    <property type="entry name" value="REGULATORY COMPONENTS OF SENSORY TRANSDUCTION SYSTEM"/>
    <property type="match status" value="1"/>
</dbReference>
<dbReference type="GO" id="GO:0005886">
    <property type="term" value="C:plasma membrane"/>
    <property type="evidence" value="ECO:0007669"/>
    <property type="project" value="TreeGrafter"/>
</dbReference>
<dbReference type="Proteomes" id="UP000183639">
    <property type="component" value="Unassembled WGS sequence"/>
</dbReference>
<evidence type="ECO:0000259" key="1">
    <source>
        <dbReference type="PROSITE" id="PS50887"/>
    </source>
</evidence>
<feature type="domain" description="GGDEF" evidence="1">
    <location>
        <begin position="168"/>
        <end position="303"/>
    </location>
</feature>
<sequence>MELDEALADFLEQEGIFQKMFDVIWLVEQDGHCVCKCNSDGSCSITDETCYSVWGKKHRCANCVSQQAYNENRQHVKFEYANDRYYFVIARPVWLQGKKYALEFVMDVTTQFTQNKAGEENFVMNLIHELERVSSRDPFTGLFNKKHLLKALTASLQESQQTTAAEDAPLYLAIWDIDSFKQINDTYGHDAGDRILLCVANTLQHGIRKEDGITARFGGDEFAILFHNRDLASCERLLTAIKAEIDSDIHSSMVCNEKVCFRISVSYGLADIHGAATPEAAIHAADQHLYTHKRKVHKNDSRS</sequence>
<evidence type="ECO:0000313" key="2">
    <source>
        <dbReference type="EMBL" id="SFI30794.1"/>
    </source>
</evidence>
<dbReference type="Gene3D" id="3.30.70.270">
    <property type="match status" value="1"/>
</dbReference>
<dbReference type="Pfam" id="PF00990">
    <property type="entry name" value="GGDEF"/>
    <property type="match status" value="1"/>
</dbReference>
<dbReference type="PROSITE" id="PS50887">
    <property type="entry name" value="GGDEF"/>
    <property type="match status" value="1"/>
</dbReference>
<accession>A0A1I3H521</accession>